<gene>
    <name evidence="4" type="ORF">LTR24_002780</name>
</gene>
<name>A0ABR0KGZ8_9EURO</name>
<dbReference type="InterPro" id="IPR050757">
    <property type="entry name" value="Collagen_mod_GT25"/>
</dbReference>
<dbReference type="Proteomes" id="UP001345013">
    <property type="component" value="Unassembled WGS sequence"/>
</dbReference>
<comment type="similarity">
    <text evidence="1">Belongs to the glycosyltransferase 25 family.</text>
</comment>
<dbReference type="PANTHER" id="PTHR10730:SF53">
    <property type="entry name" value="GLYCOSYLTRANSFERASE 25 FAMILY MEMBER"/>
    <property type="match status" value="1"/>
</dbReference>
<proteinExistence type="inferred from homology"/>
<comment type="caution">
    <text evidence="4">The sequence shown here is derived from an EMBL/GenBank/DDBJ whole genome shotgun (WGS) entry which is preliminary data.</text>
</comment>
<evidence type="ECO:0000256" key="3">
    <source>
        <dbReference type="ARBA" id="ARBA00022679"/>
    </source>
</evidence>
<sequence length="407" mass="45520">MSPLQSLLLSPRVLLGCGIVTLIILILSQGHSQGTGSQGVAWVKGTSHNHENSSPLQKKISEVYNSTLGFEKIFALSLPERLDHRDSLTLTSVLTSFHLDFVDGIKYQDILNKTLPAHDGIAYNGARGAWRGHINAMREIVDKGYGSALIFEDDADWDIRLKDQLRDFAIASNGLLSQYPGTHEPHFANRAGDYIDYSDLATWLRVQDSRIQTPHSPYGDGWDVLWLGNCGMRMAARADEWQTLPIVRQADPTVLPVEHYAHWDWADPHPYDNYPNRTRLYLSQPSDGVCSIAYAVSQQGARRILLELGIERADKAMDLMLQDFCQGGWDGGLPHPCWGVLPPLFEQYRPAGLESKDSDIVTGSDEVRFRVDGFTANIQQSVRMNARKLLAEPVGEVVDQYQYDQGT</sequence>
<keyword evidence="3" id="KW-0808">Transferase</keyword>
<organism evidence="4 5">
    <name type="scientific">Lithohypha guttulata</name>
    <dbReference type="NCBI Taxonomy" id="1690604"/>
    <lineage>
        <taxon>Eukaryota</taxon>
        <taxon>Fungi</taxon>
        <taxon>Dikarya</taxon>
        <taxon>Ascomycota</taxon>
        <taxon>Pezizomycotina</taxon>
        <taxon>Eurotiomycetes</taxon>
        <taxon>Chaetothyriomycetidae</taxon>
        <taxon>Chaetothyriales</taxon>
        <taxon>Trichomeriaceae</taxon>
        <taxon>Lithohypha</taxon>
    </lineage>
</organism>
<keyword evidence="5" id="KW-1185">Reference proteome</keyword>
<reference evidence="4 5" key="1">
    <citation type="submission" date="2023-08" db="EMBL/GenBank/DDBJ databases">
        <title>Black Yeasts Isolated from many extreme environments.</title>
        <authorList>
            <person name="Coleine C."/>
            <person name="Stajich J.E."/>
            <person name="Selbmann L."/>
        </authorList>
    </citation>
    <scope>NUCLEOTIDE SEQUENCE [LARGE SCALE GENOMIC DNA]</scope>
    <source>
        <strain evidence="4 5">CCFEE 5885</strain>
    </source>
</reference>
<evidence type="ECO:0000256" key="1">
    <source>
        <dbReference type="ARBA" id="ARBA00006721"/>
    </source>
</evidence>
<keyword evidence="2" id="KW-0328">Glycosyltransferase</keyword>
<dbReference type="PANTHER" id="PTHR10730">
    <property type="entry name" value="PROCOLLAGEN-LYSINE,2-OXOGLUTARATE 5-DIOXYGENASE/GLYCOSYLTRANSFERASE 25 FAMILY MEMBER"/>
    <property type="match status" value="1"/>
</dbReference>
<dbReference type="EMBL" id="JAVRRG010000024">
    <property type="protein sequence ID" value="KAK5096080.1"/>
    <property type="molecule type" value="Genomic_DNA"/>
</dbReference>
<evidence type="ECO:0008006" key="6">
    <source>
        <dbReference type="Google" id="ProtNLM"/>
    </source>
</evidence>
<evidence type="ECO:0000313" key="4">
    <source>
        <dbReference type="EMBL" id="KAK5096080.1"/>
    </source>
</evidence>
<evidence type="ECO:0000256" key="2">
    <source>
        <dbReference type="ARBA" id="ARBA00022676"/>
    </source>
</evidence>
<evidence type="ECO:0000313" key="5">
    <source>
        <dbReference type="Proteomes" id="UP001345013"/>
    </source>
</evidence>
<accession>A0ABR0KGZ8</accession>
<protein>
    <recommendedName>
        <fullName evidence="6">Glycosyltransferase family 25 protein</fullName>
    </recommendedName>
</protein>